<evidence type="ECO:0000313" key="1">
    <source>
        <dbReference type="EMBL" id="KUJ54814.1"/>
    </source>
</evidence>
<dbReference type="Proteomes" id="UP000054388">
    <property type="component" value="Unassembled WGS sequence"/>
</dbReference>
<organism evidence="1 2">
    <name type="scientific">Chryseobacterium aquaticum subsp. greenlandense</name>
    <dbReference type="NCBI Taxonomy" id="345663"/>
    <lineage>
        <taxon>Bacteria</taxon>
        <taxon>Pseudomonadati</taxon>
        <taxon>Bacteroidota</taxon>
        <taxon>Flavobacteriia</taxon>
        <taxon>Flavobacteriales</taxon>
        <taxon>Weeksellaceae</taxon>
        <taxon>Chryseobacterium group</taxon>
        <taxon>Chryseobacterium</taxon>
    </lineage>
</organism>
<proteinExistence type="predicted"/>
<name>A0A101CEK6_9FLAO</name>
<gene>
    <name evidence="1" type="ORF">AR686_14605</name>
</gene>
<evidence type="ECO:0000313" key="2">
    <source>
        <dbReference type="Proteomes" id="UP000054388"/>
    </source>
</evidence>
<reference evidence="1 2" key="1">
    <citation type="submission" date="2015-10" db="EMBL/GenBank/DDBJ databases">
        <title>Genome sequence of Chryseobacterium greenlandense.</title>
        <authorList>
            <person name="Newman J."/>
            <person name="Fischer K."/>
            <person name="Miller J."/>
        </authorList>
    </citation>
    <scope>NUCLEOTIDE SEQUENCE [LARGE SCALE GENOMIC DNA]</scope>
    <source>
        <strain evidence="1 2">UMB34</strain>
    </source>
</reference>
<dbReference type="EMBL" id="LMAI01000010">
    <property type="protein sequence ID" value="KUJ54814.1"/>
    <property type="molecule type" value="Genomic_DNA"/>
</dbReference>
<protein>
    <submittedName>
        <fullName evidence="1">Uncharacterized protein</fullName>
    </submittedName>
</protein>
<accession>A0A101CEK6</accession>
<comment type="caution">
    <text evidence="1">The sequence shown here is derived from an EMBL/GenBank/DDBJ whole genome shotgun (WGS) entry which is preliminary data.</text>
</comment>
<sequence length="396" mass="46735">MLLILLILSTEESNPKYLLRRMLNNNEVTNFLKRYEIEVKDQINHLKKLEFSKIDETPMHDFGESKYQTILIRNNPFDYINETIEISIKNSDIDKFDSTIDGYLVFINKILNHKICLESEFKFKIQKLVKNSFEKVAILISEYPNNKNLQNTFIEKVGVYLKGKALENKQTEEVYLNIVSSLTTFAKKMLDVDNSDGALFIVSLNRQLAQKGIYDLSNNEEDKFFEINLSIFPSEIKVIGQKAVELKNSDFLYRCLEELGYLGCTAIKNNNYHISIQCLQSLVQLGREARANNVKCFWSHCMLETIDHAEERIWWMLSWINHLDLKSQQQWVETFQTAYSRLRGFKREIEIVNDNGKSLFRFKDIDEPYKESFSNGEYYRTVDYSDFKEIKEFKLY</sequence>
<dbReference type="AlphaFoldDB" id="A0A101CEK6"/>